<name>A0AAD9IIE4_PROWI</name>
<accession>A0AAD9IIE4</accession>
<sequence length="652" mass="69297">MRLAQEELDAERHKGSPSAWEGLYPPIFPQAPSPPPAEEAQPIDDLEEALRQSSMHAERLESQRRLALESDQNELDRVMLASLSTAVFDEILRDILCWIRDLQGACDAVAAALGEVAALRASLEDQEAGASDDSSLARAFWLSEQYERVAGRLRDLGRRLEPIEEAVAAFRSLEAYVRDSQPSKAETEEQRDAILAAMFEALSQQGLEAHHPFGAWGSGAQGEGYGSDLRGLVDGLIDEAKRIPMYPAFEEESQEPETVPAVEEAPLEAELVDDGAVLGGKGGLDGASLKPHKVVDDAEAGPSAPLTPVEETSTAHRQDTGPWVGEELVSLPPEPCAKTVSAPEAEPSAPLLADGGSLAAQAGSTDAAAGGVPRLALPDLFRSPAPSPARDRPASTRALGPNLRTANVRRTPRQPVERRPEDAITRMPPLLPLRHQLDKDGWLGRLARVPAAAQGRADAPAPTAADVPLSKLRDLGQRIQSAQLSTVQEVCDFVASIVEESGAESAAALGVAGVAAAAAAGDASLWPRERWSAAAAVTRVCDELGDCIDRLAHWRVPPGATPAEERLRLLAAAARAVATLGVQSVRSAGGGSWSAAQTLEPLVAAFDAVFAIHQFAQGLNRAAGEAVSELVRQTTHFARMVDPLWVRDTKWA</sequence>
<organism evidence="2 3">
    <name type="scientific">Prototheca wickerhamii</name>
    <dbReference type="NCBI Taxonomy" id="3111"/>
    <lineage>
        <taxon>Eukaryota</taxon>
        <taxon>Viridiplantae</taxon>
        <taxon>Chlorophyta</taxon>
        <taxon>core chlorophytes</taxon>
        <taxon>Trebouxiophyceae</taxon>
        <taxon>Chlorellales</taxon>
        <taxon>Chlorellaceae</taxon>
        <taxon>Prototheca</taxon>
    </lineage>
</organism>
<protein>
    <submittedName>
        <fullName evidence="2">Uncharacterized protein</fullName>
    </submittedName>
</protein>
<feature type="region of interest" description="Disordered" evidence="1">
    <location>
        <begin position="379"/>
        <end position="422"/>
    </location>
</feature>
<dbReference type="AlphaFoldDB" id="A0AAD9IIE4"/>
<feature type="compositionally biased region" description="Pro residues" evidence="1">
    <location>
        <begin position="26"/>
        <end position="37"/>
    </location>
</feature>
<reference evidence="2" key="1">
    <citation type="submission" date="2021-01" db="EMBL/GenBank/DDBJ databases">
        <authorList>
            <person name="Eckstrom K.M.E."/>
        </authorList>
    </citation>
    <scope>NUCLEOTIDE SEQUENCE</scope>
    <source>
        <strain evidence="2">UVCC 0001</strain>
    </source>
</reference>
<evidence type="ECO:0000313" key="2">
    <source>
        <dbReference type="EMBL" id="KAK2079084.1"/>
    </source>
</evidence>
<evidence type="ECO:0000256" key="1">
    <source>
        <dbReference type="SAM" id="MobiDB-lite"/>
    </source>
</evidence>
<evidence type="ECO:0000313" key="3">
    <source>
        <dbReference type="Proteomes" id="UP001255856"/>
    </source>
</evidence>
<dbReference type="EMBL" id="JASFZW010000003">
    <property type="protein sequence ID" value="KAK2079084.1"/>
    <property type="molecule type" value="Genomic_DNA"/>
</dbReference>
<gene>
    <name evidence="2" type="ORF">QBZ16_002774</name>
</gene>
<feature type="region of interest" description="Disordered" evidence="1">
    <location>
        <begin position="1"/>
        <end position="45"/>
    </location>
</feature>
<comment type="caution">
    <text evidence="2">The sequence shown here is derived from an EMBL/GenBank/DDBJ whole genome shotgun (WGS) entry which is preliminary data.</text>
</comment>
<feature type="compositionally biased region" description="Low complexity" evidence="1">
    <location>
        <begin position="341"/>
        <end position="356"/>
    </location>
</feature>
<feature type="region of interest" description="Disordered" evidence="1">
    <location>
        <begin position="297"/>
        <end position="356"/>
    </location>
</feature>
<proteinExistence type="predicted"/>
<dbReference type="Proteomes" id="UP001255856">
    <property type="component" value="Unassembled WGS sequence"/>
</dbReference>
<keyword evidence="3" id="KW-1185">Reference proteome</keyword>